<comment type="similarity">
    <text evidence="1 8">Belongs to the class-II aminoacyl-tRNA synthetase family.</text>
</comment>
<dbReference type="HAMAP" id="MF_00255">
    <property type="entry name" value="Gly_tRNA_synth_beta"/>
    <property type="match status" value="1"/>
</dbReference>
<keyword evidence="5 8" id="KW-0648">Protein biosynthesis</keyword>
<dbReference type="PANTHER" id="PTHR30075:SF2">
    <property type="entry name" value="GLYCINE--TRNA LIGASE, CHLOROPLASTIC_MITOCHONDRIAL 2"/>
    <property type="match status" value="1"/>
</dbReference>
<sequence length="675" mass="76745">MNKYLLEIGTEELPYKFVNTGLAQLKNAFEKLLQENQIEFTDIKAFSTPRRLALIIEGFEEKQPDTVKTVKGPILNIAYDENGNLSKAGQGFAKKNGVDESALYKEDNYVWAKVEQKGKSIKDILQENVEKIVLKMQGPYFMRWADLDVKFQRPIRWVVSLLNDDELKIKIAEVESSRFSRGHRFKSDKVEIKNADNYEKALFDNNVVVDSEKRKSMIVESARKEAASIGADVYMEDGLLEEVTNICEWPVPVICNFDEKYLDIPEKVTVTVMAVHQRYFPLYKAGKLLNSFITITNYIGNNFDNIKAGNERVVVARLDDAIFFFNEDTKKPFESYVEALKGITFQKGMGSMFDKTNRIVKLSEILAEKLNAPVDTVKRTALLCKADLVTSLVFEFTELQGFIGSDYAFNAGEKPAVVKGIKEHYYPLGADSELAESVEGQIVGIADKIDTIVAVFAEGKKPTGSADPLGVRRATLGIIKTIIQKSLNIDLEDLIKKSIELMPVEIKDKQGLFNEVKNFFENRLSIFYTEKYRHDVVDACISNKAVLSELKDFSDRVEFLSQKISSPDFNALNEAANRIIRITKDYKTEQLPDKALFNNPSETKLMECTISIDSDKLDYQELYTELSKAVKAVDEFFDNVLVMDKDEKVKENRLALLYLIKKKFEKIADFSKLVI</sequence>
<evidence type="ECO:0000256" key="2">
    <source>
        <dbReference type="ARBA" id="ARBA00022598"/>
    </source>
</evidence>
<comment type="caution">
    <text evidence="9">The sequence shown here is derived from an EMBL/GenBank/DDBJ whole genome shotgun (WGS) entry which is preliminary data.</text>
</comment>
<dbReference type="InterPro" id="IPR006194">
    <property type="entry name" value="Gly-tRNA-synth_heterodimer"/>
</dbReference>
<evidence type="ECO:0000256" key="5">
    <source>
        <dbReference type="ARBA" id="ARBA00022917"/>
    </source>
</evidence>
<dbReference type="NCBIfam" id="TIGR00211">
    <property type="entry name" value="glyS"/>
    <property type="match status" value="1"/>
</dbReference>
<dbReference type="InterPro" id="IPR015944">
    <property type="entry name" value="Gly-tRNA-synth_bsu"/>
</dbReference>
<dbReference type="AlphaFoldDB" id="A0A9D1N267"/>
<evidence type="ECO:0000256" key="8">
    <source>
        <dbReference type="HAMAP-Rule" id="MF_00255"/>
    </source>
</evidence>
<evidence type="ECO:0000256" key="6">
    <source>
        <dbReference type="ARBA" id="ARBA00023146"/>
    </source>
</evidence>
<reference evidence="9" key="1">
    <citation type="submission" date="2020-10" db="EMBL/GenBank/DDBJ databases">
        <authorList>
            <person name="Gilroy R."/>
        </authorList>
    </citation>
    <scope>NUCLEOTIDE SEQUENCE</scope>
    <source>
        <strain evidence="9">CHK154-7741</strain>
    </source>
</reference>
<dbReference type="EMBL" id="DVOD01000071">
    <property type="protein sequence ID" value="HIU93397.1"/>
    <property type="molecule type" value="Genomic_DNA"/>
</dbReference>
<keyword evidence="6 8" id="KW-0030">Aminoacyl-tRNA synthetase</keyword>
<reference evidence="9" key="2">
    <citation type="journal article" date="2021" name="PeerJ">
        <title>Extensive microbial diversity within the chicken gut microbiome revealed by metagenomics and culture.</title>
        <authorList>
            <person name="Gilroy R."/>
            <person name="Ravi A."/>
            <person name="Getino M."/>
            <person name="Pursley I."/>
            <person name="Horton D.L."/>
            <person name="Alikhan N.F."/>
            <person name="Baker D."/>
            <person name="Gharbi K."/>
            <person name="Hall N."/>
            <person name="Watson M."/>
            <person name="Adriaenssens E.M."/>
            <person name="Foster-Nyarko E."/>
            <person name="Jarju S."/>
            <person name="Secka A."/>
            <person name="Antonio M."/>
            <person name="Oren A."/>
            <person name="Chaudhuri R.R."/>
            <person name="La Ragione R."/>
            <person name="Hildebrand F."/>
            <person name="Pallen M.J."/>
        </authorList>
    </citation>
    <scope>NUCLEOTIDE SEQUENCE</scope>
    <source>
        <strain evidence="9">CHK154-7741</strain>
    </source>
</reference>
<gene>
    <name evidence="8" type="primary">glyS</name>
    <name evidence="9" type="ORF">IAD26_09750</name>
</gene>
<dbReference type="SUPFAM" id="SSF109604">
    <property type="entry name" value="HD-domain/PDEase-like"/>
    <property type="match status" value="1"/>
</dbReference>
<proteinExistence type="inferred from homology"/>
<protein>
    <recommendedName>
        <fullName evidence="8">Glycine--tRNA ligase beta subunit</fullName>
        <ecNumber evidence="8">6.1.1.14</ecNumber>
    </recommendedName>
    <alternativeName>
        <fullName evidence="8">Glycyl-tRNA synthetase beta subunit</fullName>
        <shortName evidence="8">GlyRS</shortName>
    </alternativeName>
</protein>
<evidence type="ECO:0000256" key="3">
    <source>
        <dbReference type="ARBA" id="ARBA00022741"/>
    </source>
</evidence>
<evidence type="ECO:0000313" key="9">
    <source>
        <dbReference type="EMBL" id="HIU93397.1"/>
    </source>
</evidence>
<evidence type="ECO:0000313" key="10">
    <source>
        <dbReference type="Proteomes" id="UP000886748"/>
    </source>
</evidence>
<evidence type="ECO:0000256" key="4">
    <source>
        <dbReference type="ARBA" id="ARBA00022840"/>
    </source>
</evidence>
<dbReference type="GO" id="GO:0006426">
    <property type="term" value="P:glycyl-tRNA aminoacylation"/>
    <property type="evidence" value="ECO:0007669"/>
    <property type="project" value="UniProtKB-UniRule"/>
</dbReference>
<organism evidence="9 10">
    <name type="scientific">Candidatus Limenecus avicola</name>
    <dbReference type="NCBI Taxonomy" id="2840847"/>
    <lineage>
        <taxon>Bacteria</taxon>
        <taxon>Bacillati</taxon>
        <taxon>Bacillota</taxon>
        <taxon>Clostridia</taxon>
        <taxon>Eubacteriales</taxon>
        <taxon>Clostridiaceae</taxon>
        <taxon>Clostridiaceae incertae sedis</taxon>
        <taxon>Candidatus Limenecus</taxon>
    </lineage>
</organism>
<evidence type="ECO:0000256" key="1">
    <source>
        <dbReference type="ARBA" id="ARBA00008226"/>
    </source>
</evidence>
<dbReference type="GO" id="GO:0004820">
    <property type="term" value="F:glycine-tRNA ligase activity"/>
    <property type="evidence" value="ECO:0007669"/>
    <property type="project" value="UniProtKB-UniRule"/>
</dbReference>
<comment type="catalytic activity">
    <reaction evidence="7 8">
        <text>tRNA(Gly) + glycine + ATP = glycyl-tRNA(Gly) + AMP + diphosphate</text>
        <dbReference type="Rhea" id="RHEA:16013"/>
        <dbReference type="Rhea" id="RHEA-COMP:9664"/>
        <dbReference type="Rhea" id="RHEA-COMP:9683"/>
        <dbReference type="ChEBI" id="CHEBI:30616"/>
        <dbReference type="ChEBI" id="CHEBI:33019"/>
        <dbReference type="ChEBI" id="CHEBI:57305"/>
        <dbReference type="ChEBI" id="CHEBI:78442"/>
        <dbReference type="ChEBI" id="CHEBI:78522"/>
        <dbReference type="ChEBI" id="CHEBI:456215"/>
        <dbReference type="EC" id="6.1.1.14"/>
    </reaction>
</comment>
<dbReference type="Pfam" id="PF02092">
    <property type="entry name" value="tRNA_synt_2f"/>
    <property type="match status" value="1"/>
</dbReference>
<accession>A0A9D1N267</accession>
<evidence type="ECO:0000256" key="7">
    <source>
        <dbReference type="ARBA" id="ARBA00047937"/>
    </source>
</evidence>
<comment type="subunit">
    <text evidence="8">Tetramer of two alpha and two beta subunits.</text>
</comment>
<dbReference type="EC" id="6.1.1.14" evidence="8"/>
<keyword evidence="8" id="KW-0963">Cytoplasm</keyword>
<keyword evidence="4 8" id="KW-0067">ATP-binding</keyword>
<dbReference type="PANTHER" id="PTHR30075">
    <property type="entry name" value="GLYCYL-TRNA SYNTHETASE"/>
    <property type="match status" value="1"/>
</dbReference>
<dbReference type="GO" id="GO:0005524">
    <property type="term" value="F:ATP binding"/>
    <property type="evidence" value="ECO:0007669"/>
    <property type="project" value="UniProtKB-UniRule"/>
</dbReference>
<keyword evidence="2 8" id="KW-0436">Ligase</keyword>
<dbReference type="Proteomes" id="UP000886748">
    <property type="component" value="Unassembled WGS sequence"/>
</dbReference>
<dbReference type="PROSITE" id="PS50861">
    <property type="entry name" value="AA_TRNA_LIGASE_II_GLYAB"/>
    <property type="match status" value="1"/>
</dbReference>
<keyword evidence="3 8" id="KW-0547">Nucleotide-binding</keyword>
<dbReference type="PRINTS" id="PR01045">
    <property type="entry name" value="TRNASYNTHGB"/>
</dbReference>
<dbReference type="GO" id="GO:0005829">
    <property type="term" value="C:cytosol"/>
    <property type="evidence" value="ECO:0007669"/>
    <property type="project" value="TreeGrafter"/>
</dbReference>
<name>A0A9D1N267_9CLOT</name>
<comment type="subcellular location">
    <subcellularLocation>
        <location evidence="8">Cytoplasm</location>
    </subcellularLocation>
</comment>